<name>A0A517LE67_9PEZI</name>
<dbReference type="OrthoDB" id="28357at2759"/>
<feature type="region of interest" description="Disordered" evidence="7">
    <location>
        <begin position="127"/>
        <end position="179"/>
    </location>
</feature>
<feature type="domain" description="N-terminal Ras-GEF" evidence="9">
    <location>
        <begin position="468"/>
        <end position="597"/>
    </location>
</feature>
<feature type="region of interest" description="Disordered" evidence="7">
    <location>
        <begin position="1"/>
        <end position="115"/>
    </location>
</feature>
<feature type="compositionally biased region" description="Acidic residues" evidence="7">
    <location>
        <begin position="101"/>
        <end position="115"/>
    </location>
</feature>
<dbReference type="GO" id="GO:0016787">
    <property type="term" value="F:hydrolase activity"/>
    <property type="evidence" value="ECO:0007669"/>
    <property type="project" value="UniProtKB-KW"/>
</dbReference>
<dbReference type="GO" id="GO:0046872">
    <property type="term" value="F:metal ion binding"/>
    <property type="evidence" value="ECO:0007669"/>
    <property type="project" value="UniProtKB-KW"/>
</dbReference>
<evidence type="ECO:0000256" key="1">
    <source>
        <dbReference type="ARBA" id="ARBA00001947"/>
    </source>
</evidence>
<sequence>MPTSGRTAVPPPSRHSRKTSQSATENYRYNREKTKSSQSYTTRPQRDPVPHINTQPSITSPTQVQRPSKSRAHSAPLVPKRDLAVPDVANSADDASTGNESETDADEDDDDEEEDIADDAFFQRFDALPSDRPESLRIPITPPADPTADTEGPLSPTSTQMRARPDSTAEPLGSPLSPRNRAFPENGARLQEINIVVLGSPSVGKSAFIQKAFNLHSPPATAISSRKMSIDGSVYVVRLIELSFNELDLDDESRICWPDSISGASVPYIDGAFTLYDVMNRESLVQVPETLQGIYNASIPFILVACKCDFPPSHRHVDPHGVEMRAKALIGDITAFQTSQAAPDTQKRCVAVILRAIVSMRNQHFALAAARRRANSSAVGRVSPRPPSHKHNRANSEFASSTLRSQTPQAYRPPSPGRLSTKSKSAMHLPSHSSTNIPCEPKTAGYDSEDSQMSSDDAKSEDTAKPSAPPEEMGFRFDQLVDKLLGQPRSKADSKFAAIFLALYRKFASPGILLAAIIERFEALRDQKLPHVAKIAQQQRHLCILEQWVGLYPGDFAYPSTRKMMETFVQGLASDRIFAVASSEMAADLEAVCEDDDTDWAFCDRNRERAKYDSGNGTAISKNLSMLSVNDDTASLASTLRSSSSARSTASSSSSQTMLTVVADAQRRAKAIVPNPRVPLTKFQWHALMDQPDDLIARELTRMDFILFTSIRPRDLVRYVGLSPKQKEKCRSLENVQRMIEHFNHVANWVVNFVLLREKPKHRAVMLEKFYRVARECRKLNNYNSLAAVVSGINNSSVYRLQATKELIPADSAKDFKRLEVLMSQAKSHGPYRLAWDNTSGERIPYLPLHKRDLVSAAEGNCTFVGMEDQGKEERWTQGGVDPGLRINWKKFEIMGEVIVSMQRAQGVPYPMFKTNEEIRYLITDIEIQKDDDTLYERSCHLEPAAGHSRRRFNWFPQDIGGNHLVHEYIGGQLTSLRIAFKNPSTYFGENYKALFAAANVSTAICGRVGLWEGGGTEKGGTEKGNITEKGGTEKGNPTETKAEALDIGHVIHLVHNEPLGIRMRSRFWLGDVEGFEEPEKRAGVVPREMPAGLMRHTMEEMAYLGGFLRELYLNETARG</sequence>
<dbReference type="InterPro" id="IPR027417">
    <property type="entry name" value="P-loop_NTPase"/>
</dbReference>
<dbReference type="Gene3D" id="3.40.50.300">
    <property type="entry name" value="P-loop containing nucleotide triphosphate hydrolases"/>
    <property type="match status" value="1"/>
</dbReference>
<evidence type="ECO:0000313" key="11">
    <source>
        <dbReference type="Proteomes" id="UP000316270"/>
    </source>
</evidence>
<dbReference type="CDD" id="cd00155">
    <property type="entry name" value="RasGEF"/>
    <property type="match status" value="1"/>
</dbReference>
<dbReference type="CDD" id="cd00882">
    <property type="entry name" value="Ras_like_GTPase"/>
    <property type="match status" value="1"/>
</dbReference>
<keyword evidence="4" id="KW-0378">Hydrolase</keyword>
<dbReference type="Gene3D" id="1.20.870.10">
    <property type="entry name" value="Son of sevenless (SoS) protein Chain: S domain 1"/>
    <property type="match status" value="1"/>
</dbReference>
<accession>A0A517LE67</accession>
<feature type="compositionally biased region" description="Polar residues" evidence="7">
    <location>
        <begin position="395"/>
        <end position="409"/>
    </location>
</feature>
<organism evidence="10 11">
    <name type="scientific">Venturia effusa</name>
    <dbReference type="NCBI Taxonomy" id="50376"/>
    <lineage>
        <taxon>Eukaryota</taxon>
        <taxon>Fungi</taxon>
        <taxon>Dikarya</taxon>
        <taxon>Ascomycota</taxon>
        <taxon>Pezizomycotina</taxon>
        <taxon>Dothideomycetes</taxon>
        <taxon>Pleosporomycetidae</taxon>
        <taxon>Venturiales</taxon>
        <taxon>Venturiaceae</taxon>
        <taxon>Venturia</taxon>
    </lineage>
</organism>
<evidence type="ECO:0000259" key="9">
    <source>
        <dbReference type="PROSITE" id="PS50212"/>
    </source>
</evidence>
<feature type="domain" description="Ras-GEF" evidence="8">
    <location>
        <begin position="692"/>
        <end position="945"/>
    </location>
</feature>
<evidence type="ECO:0000256" key="5">
    <source>
        <dbReference type="ARBA" id="ARBA00022833"/>
    </source>
</evidence>
<dbReference type="PROSITE" id="PS50212">
    <property type="entry name" value="RASGEF_NTER"/>
    <property type="match status" value="1"/>
</dbReference>
<dbReference type="CDD" id="cd06224">
    <property type="entry name" value="REM"/>
    <property type="match status" value="1"/>
</dbReference>
<dbReference type="SUPFAM" id="SSF52540">
    <property type="entry name" value="P-loop containing nucleoside triphosphate hydrolases"/>
    <property type="match status" value="1"/>
</dbReference>
<proteinExistence type="predicted"/>
<evidence type="ECO:0000313" key="10">
    <source>
        <dbReference type="EMBL" id="QDS73914.1"/>
    </source>
</evidence>
<dbReference type="InterPro" id="IPR036964">
    <property type="entry name" value="RASGEF_cat_dom_sf"/>
</dbReference>
<dbReference type="SMART" id="SM00147">
    <property type="entry name" value="RasGEF"/>
    <property type="match status" value="1"/>
</dbReference>
<keyword evidence="11" id="KW-1185">Reference proteome</keyword>
<dbReference type="STRING" id="50376.A0A517LE67"/>
<evidence type="ECO:0000256" key="3">
    <source>
        <dbReference type="ARBA" id="ARBA00022723"/>
    </source>
</evidence>
<dbReference type="GO" id="GO:0005085">
    <property type="term" value="F:guanyl-nucleotide exchange factor activity"/>
    <property type="evidence" value="ECO:0007669"/>
    <property type="project" value="UniProtKB-KW"/>
</dbReference>
<evidence type="ECO:0000259" key="8">
    <source>
        <dbReference type="PROSITE" id="PS50009"/>
    </source>
</evidence>
<dbReference type="AlphaFoldDB" id="A0A517LE67"/>
<dbReference type="InterPro" id="IPR041526">
    <property type="entry name" value="DAPG_hydrolase"/>
</dbReference>
<evidence type="ECO:0008006" key="12">
    <source>
        <dbReference type="Google" id="ProtNLM"/>
    </source>
</evidence>
<dbReference type="Proteomes" id="UP000316270">
    <property type="component" value="Chromosome 10"/>
</dbReference>
<dbReference type="PROSITE" id="PS50009">
    <property type="entry name" value="RASGEF_CAT"/>
    <property type="match status" value="1"/>
</dbReference>
<dbReference type="PANTHER" id="PTHR23113">
    <property type="entry name" value="GUANINE NUCLEOTIDE EXCHANGE FACTOR"/>
    <property type="match status" value="1"/>
</dbReference>
<keyword evidence="5" id="KW-0862">Zinc</keyword>
<evidence type="ECO:0000256" key="4">
    <source>
        <dbReference type="ARBA" id="ARBA00022801"/>
    </source>
</evidence>
<dbReference type="Pfam" id="PF00617">
    <property type="entry name" value="RasGEF"/>
    <property type="match status" value="1"/>
</dbReference>
<dbReference type="Pfam" id="PF00618">
    <property type="entry name" value="RasGEF_N"/>
    <property type="match status" value="1"/>
</dbReference>
<feature type="region of interest" description="Disordered" evidence="7">
    <location>
        <begin position="1017"/>
        <end position="1040"/>
    </location>
</feature>
<dbReference type="Gene3D" id="1.10.840.10">
    <property type="entry name" value="Ras guanine-nucleotide exchange factors catalytic domain"/>
    <property type="match status" value="1"/>
</dbReference>
<evidence type="ECO:0000256" key="7">
    <source>
        <dbReference type="SAM" id="MobiDB-lite"/>
    </source>
</evidence>
<protein>
    <recommendedName>
        <fullName evidence="12">Ras-GEF domain-containing protein</fullName>
    </recommendedName>
</protein>
<feature type="compositionally biased region" description="Polar residues" evidence="7">
    <location>
        <begin position="52"/>
        <end position="67"/>
    </location>
</feature>
<dbReference type="Pfam" id="PF18089">
    <property type="entry name" value="DAPG_hydrolase"/>
    <property type="match status" value="1"/>
</dbReference>
<dbReference type="PANTHER" id="PTHR23113:SF348">
    <property type="entry name" value="GUANYL-NUCLEOTIDE EXCHANGE FACTOR RASGEF, PUTATIVE (AFU_ORTHOLOGUE AFUA_1G04700)-RELATED"/>
    <property type="match status" value="1"/>
</dbReference>
<dbReference type="EMBL" id="CP042194">
    <property type="protein sequence ID" value="QDS73914.1"/>
    <property type="molecule type" value="Genomic_DNA"/>
</dbReference>
<dbReference type="InterPro" id="IPR000651">
    <property type="entry name" value="Ras-like_Gua-exchang_fac_N"/>
</dbReference>
<dbReference type="InterPro" id="IPR023578">
    <property type="entry name" value="Ras_GEF_dom_sf"/>
</dbReference>
<dbReference type="SUPFAM" id="SSF48366">
    <property type="entry name" value="Ras GEF"/>
    <property type="match status" value="1"/>
</dbReference>
<evidence type="ECO:0000256" key="2">
    <source>
        <dbReference type="ARBA" id="ARBA00022658"/>
    </source>
</evidence>
<reference evidence="10 11" key="1">
    <citation type="submission" date="2019-07" db="EMBL/GenBank/DDBJ databases">
        <title>Finished genome of Venturia effusa.</title>
        <authorList>
            <person name="Young C.A."/>
            <person name="Cox M.P."/>
            <person name="Ganley A.R.D."/>
            <person name="David W.J."/>
        </authorList>
    </citation>
    <scope>NUCLEOTIDE SEQUENCE [LARGE SCALE GENOMIC DNA]</scope>
    <source>
        <strain evidence="11">albino</strain>
    </source>
</reference>
<dbReference type="GO" id="GO:0005886">
    <property type="term" value="C:plasma membrane"/>
    <property type="evidence" value="ECO:0007669"/>
    <property type="project" value="TreeGrafter"/>
</dbReference>
<evidence type="ECO:0000256" key="6">
    <source>
        <dbReference type="PROSITE-ProRule" id="PRU00168"/>
    </source>
</evidence>
<keyword evidence="3" id="KW-0479">Metal-binding</keyword>
<dbReference type="InterPro" id="IPR001895">
    <property type="entry name" value="RASGEF_cat_dom"/>
</dbReference>
<gene>
    <name evidence="10" type="ORF">FKW77_007463</name>
</gene>
<feature type="region of interest" description="Disordered" evidence="7">
    <location>
        <begin position="372"/>
        <end position="473"/>
    </location>
</feature>
<comment type="cofactor">
    <cofactor evidence="1">
        <name>Zn(2+)</name>
        <dbReference type="ChEBI" id="CHEBI:29105"/>
    </cofactor>
</comment>
<keyword evidence="2 6" id="KW-0344">Guanine-nucleotide releasing factor</keyword>
<dbReference type="InterPro" id="IPR008937">
    <property type="entry name" value="Ras-like_GEF"/>
</dbReference>
<dbReference type="GO" id="GO:0007265">
    <property type="term" value="P:Ras protein signal transduction"/>
    <property type="evidence" value="ECO:0007669"/>
    <property type="project" value="TreeGrafter"/>
</dbReference>